<keyword evidence="3" id="KW-1185">Reference proteome</keyword>
<feature type="region of interest" description="Disordered" evidence="1">
    <location>
        <begin position="376"/>
        <end position="412"/>
    </location>
</feature>
<feature type="region of interest" description="Disordered" evidence="1">
    <location>
        <begin position="225"/>
        <end position="259"/>
    </location>
</feature>
<comment type="caution">
    <text evidence="2">The sequence shown here is derived from an EMBL/GenBank/DDBJ whole genome shotgun (WGS) entry which is preliminary data.</text>
</comment>
<dbReference type="EMBL" id="SDIL01000069">
    <property type="protein sequence ID" value="RXK37411.1"/>
    <property type="molecule type" value="Genomic_DNA"/>
</dbReference>
<reference evidence="2 3" key="1">
    <citation type="submission" date="2016-06" db="EMBL/GenBank/DDBJ databases">
        <title>Evolution of pathogenesis and genome organization in the Tremellales.</title>
        <authorList>
            <person name="Cuomo C."/>
            <person name="Litvintseva A."/>
            <person name="Heitman J."/>
            <person name="Chen Y."/>
            <person name="Sun S."/>
            <person name="Springer D."/>
            <person name="Dromer F."/>
            <person name="Young S."/>
            <person name="Zeng Q."/>
            <person name="Chapman S."/>
            <person name="Gujja S."/>
            <person name="Saif S."/>
            <person name="Birren B."/>
        </authorList>
    </citation>
    <scope>NUCLEOTIDE SEQUENCE [LARGE SCALE GENOMIC DNA]</scope>
    <source>
        <strain evidence="2 3">ATCC 28783</strain>
    </source>
</reference>
<protein>
    <submittedName>
        <fullName evidence="2">Uncharacterized protein</fullName>
    </submittedName>
</protein>
<feature type="compositionally biased region" description="Polar residues" evidence="1">
    <location>
        <begin position="376"/>
        <end position="385"/>
    </location>
</feature>
<dbReference type="Proteomes" id="UP000289152">
    <property type="component" value="Unassembled WGS sequence"/>
</dbReference>
<dbReference type="VEuPathDB" id="FungiDB:TREMEDRAFT_65650"/>
<proteinExistence type="predicted"/>
<gene>
    <name evidence="2" type="ORF">M231_05311</name>
</gene>
<dbReference type="AlphaFoldDB" id="A0A4Q1BID7"/>
<evidence type="ECO:0000256" key="1">
    <source>
        <dbReference type="SAM" id="MobiDB-lite"/>
    </source>
</evidence>
<evidence type="ECO:0000313" key="3">
    <source>
        <dbReference type="Proteomes" id="UP000289152"/>
    </source>
</evidence>
<feature type="compositionally biased region" description="Acidic residues" evidence="1">
    <location>
        <begin position="394"/>
        <end position="403"/>
    </location>
</feature>
<evidence type="ECO:0000313" key="2">
    <source>
        <dbReference type="EMBL" id="RXK37411.1"/>
    </source>
</evidence>
<organism evidence="2 3">
    <name type="scientific">Tremella mesenterica</name>
    <name type="common">Jelly fungus</name>
    <dbReference type="NCBI Taxonomy" id="5217"/>
    <lineage>
        <taxon>Eukaryota</taxon>
        <taxon>Fungi</taxon>
        <taxon>Dikarya</taxon>
        <taxon>Basidiomycota</taxon>
        <taxon>Agaricomycotina</taxon>
        <taxon>Tremellomycetes</taxon>
        <taxon>Tremellales</taxon>
        <taxon>Tremellaceae</taxon>
        <taxon>Tremella</taxon>
    </lineage>
</organism>
<dbReference type="InParanoid" id="A0A4Q1BID7"/>
<name>A0A4Q1BID7_TREME</name>
<feature type="compositionally biased region" description="Low complexity" evidence="1">
    <location>
        <begin position="245"/>
        <end position="258"/>
    </location>
</feature>
<accession>A0A4Q1BID7</accession>
<sequence>MTRIRISGWVRTPLEVHGSLAGSKGGVLNRAALEVHVSGSVPNRNMTTIPPPVQTSGTTEGSIIDTMVRSVRSFIENISGVPKPSAPKWKNHEVKTWFKDGTLYVALKADRKVLGRAQRLGSIYNSAYDDFTSRITALFELSNESLDDREIGRLWYESVCWATERDNDGRRKQGEAAGVSNSFRPYVVHRLPAAPSESGCVEHTLYRTIPPGHFCLPASNPRSLVTGEQVPNGSESIGKQEDVCSSSNNSDNSKSSKSSNDELLEALIITTKAGLRDNVRETPLRTRKVEFGGVKEWRYDSRLNTKGRRNSGEENQSVRRWVPQPVGEALRYGEVPTTVIIKDYRCWVIDPSTGLRYAVLTNYDGPIRSVHNNVHGENQEELGTNDSGSTESSGSEDGDDDSTLVESTTSCY</sequence>